<gene>
    <name evidence="8" type="ORF">C5Y93_19905</name>
</gene>
<feature type="transmembrane region" description="Helical" evidence="6">
    <location>
        <begin position="540"/>
        <end position="565"/>
    </location>
</feature>
<dbReference type="InterPro" id="IPR000719">
    <property type="entry name" value="Prot_kinase_dom"/>
</dbReference>
<evidence type="ECO:0000259" key="7">
    <source>
        <dbReference type="PROSITE" id="PS50011"/>
    </source>
</evidence>
<keyword evidence="3 8" id="KW-0418">Kinase</keyword>
<dbReference type="OrthoDB" id="6111975at2"/>
<dbReference type="InterPro" id="IPR008271">
    <property type="entry name" value="Ser/Thr_kinase_AS"/>
</dbReference>
<evidence type="ECO:0000313" key="8">
    <source>
        <dbReference type="EMBL" id="PQO44230.1"/>
    </source>
</evidence>
<dbReference type="GO" id="GO:0004674">
    <property type="term" value="F:protein serine/threonine kinase activity"/>
    <property type="evidence" value="ECO:0007669"/>
    <property type="project" value="UniProtKB-KW"/>
</dbReference>
<dbReference type="PROSITE" id="PS00108">
    <property type="entry name" value="PROTEIN_KINASE_ST"/>
    <property type="match status" value="1"/>
</dbReference>
<organism evidence="8 9">
    <name type="scientific">Blastopirellula marina</name>
    <dbReference type="NCBI Taxonomy" id="124"/>
    <lineage>
        <taxon>Bacteria</taxon>
        <taxon>Pseudomonadati</taxon>
        <taxon>Planctomycetota</taxon>
        <taxon>Planctomycetia</taxon>
        <taxon>Pirellulales</taxon>
        <taxon>Pirellulaceae</taxon>
        <taxon>Blastopirellula</taxon>
    </lineage>
</organism>
<dbReference type="CDD" id="cd14014">
    <property type="entry name" value="STKc_PknB_like"/>
    <property type="match status" value="1"/>
</dbReference>
<accession>A0A2S8GIP7</accession>
<dbReference type="PROSITE" id="PS50011">
    <property type="entry name" value="PROTEIN_KINASE_DOM"/>
    <property type="match status" value="1"/>
</dbReference>
<dbReference type="PROSITE" id="PS00107">
    <property type="entry name" value="PROTEIN_KINASE_ATP"/>
    <property type="match status" value="1"/>
</dbReference>
<dbReference type="PANTHER" id="PTHR43289:SF34">
    <property type="entry name" value="SERINE_THREONINE-PROTEIN KINASE YBDM-RELATED"/>
    <property type="match status" value="1"/>
</dbReference>
<dbReference type="InterPro" id="IPR017441">
    <property type="entry name" value="Protein_kinase_ATP_BS"/>
</dbReference>
<protein>
    <submittedName>
        <fullName evidence="8">Serine/threonine protein kinase</fullName>
    </submittedName>
</protein>
<dbReference type="GO" id="GO:0005524">
    <property type="term" value="F:ATP binding"/>
    <property type="evidence" value="ECO:0007669"/>
    <property type="project" value="UniProtKB-UniRule"/>
</dbReference>
<evidence type="ECO:0000256" key="6">
    <source>
        <dbReference type="SAM" id="Phobius"/>
    </source>
</evidence>
<dbReference type="Pfam" id="PF00069">
    <property type="entry name" value="Pkinase"/>
    <property type="match status" value="1"/>
</dbReference>
<evidence type="ECO:0000256" key="3">
    <source>
        <dbReference type="ARBA" id="ARBA00022777"/>
    </source>
</evidence>
<sequence length="760" mass="84607">MGLQGTPPNRNIDDQPTVPLRLDDAVASWDALAGFMERFLETWESEALPPRVADFLPPEHGVFRRMVLIELVKIDMEYRRQRNCDVLRLEDYHERFPELGRPDGMPTDLIFEEYHVRKTSGEDVDLKEYGQRFPQQADAIIRLFKLDSQTMTTSLSDGRAHAKFSTGDRVGDFYLMSSLGAGAFGSVFLARQETMQRLVALKISLDRGTEAQTLAQLDHPNIVRVYDQCRLPGENLRLLYMQFVAGGTLHSVIKEGNRRQLRSAGVLADTIAATLDKTGVVTAQNVPLKAELADRPWSEVVCRIGMELANALHYAHQQGILHRDVKPANVLLEANGTAKLADFNISFSSQLEGTSPAAYFGGSLAYMSPEQLEACHPEHFRQASDLDGRSDVFSLGVLLWELLFGTRPFGDEEIVGSWYASLLGMAQIRREQVPQPKKKLTDDVERRLVSILHRCLKPDPRDRYQTADQLARDLGLCLEPRVAHLQQRSKHGVLAMAARHPLISATLAGIGPNAVAGFFNFVYNDQAIIRKLEGTNAYAAFWNVQFVINSIAFPLAMIVGAMYIWPVIKGLRQVLNQEAETDLLLARRRAFRIGRFISYLGIVEWIVAGIAYPIALHVLLGGLERQWYAHFLGSLLICGMIAAAYPFFFLSTLAIRAYVPPMLEAEPLSKSDVRELRWMAKHMDWFLYLAGGVPAAGVLLLLSAGHIDDPHSALSLKVLSAAGAIGFGFALSLSRSVHADIAALLKSAELFTDTRDSDRS</sequence>
<dbReference type="SMART" id="SM00220">
    <property type="entry name" value="S_TKc"/>
    <property type="match status" value="1"/>
</dbReference>
<dbReference type="RefSeq" id="WP_105337199.1">
    <property type="nucleotide sequence ID" value="NZ_PUHZ01000020.1"/>
</dbReference>
<evidence type="ECO:0000256" key="5">
    <source>
        <dbReference type="PROSITE-ProRule" id="PRU10141"/>
    </source>
</evidence>
<evidence type="ECO:0000313" key="9">
    <source>
        <dbReference type="Proteomes" id="UP000237819"/>
    </source>
</evidence>
<feature type="transmembrane region" description="Helical" evidence="6">
    <location>
        <begin position="685"/>
        <end position="707"/>
    </location>
</feature>
<dbReference type="Gene3D" id="1.10.510.10">
    <property type="entry name" value="Transferase(Phosphotransferase) domain 1"/>
    <property type="match status" value="2"/>
</dbReference>
<keyword evidence="6" id="KW-0812">Transmembrane</keyword>
<name>A0A2S8GIP7_9BACT</name>
<reference evidence="8 9" key="1">
    <citation type="submission" date="2018-02" db="EMBL/GenBank/DDBJ databases">
        <title>Comparative genomes isolates from brazilian mangrove.</title>
        <authorList>
            <person name="Araujo J.E."/>
            <person name="Taketani R.G."/>
            <person name="Silva M.C.P."/>
            <person name="Loureco M.V."/>
            <person name="Andreote F.D."/>
        </authorList>
    </citation>
    <scope>NUCLEOTIDE SEQUENCE [LARGE SCALE GENOMIC DNA]</scope>
    <source>
        <strain evidence="8 9">Nap-Phe MGV</strain>
    </source>
</reference>
<feature type="transmembrane region" description="Helical" evidence="6">
    <location>
        <begin position="713"/>
        <end position="733"/>
    </location>
</feature>
<dbReference type="SUPFAM" id="SSF56112">
    <property type="entry name" value="Protein kinase-like (PK-like)"/>
    <property type="match status" value="1"/>
</dbReference>
<evidence type="ECO:0000256" key="2">
    <source>
        <dbReference type="ARBA" id="ARBA00022741"/>
    </source>
</evidence>
<feature type="transmembrane region" description="Helical" evidence="6">
    <location>
        <begin position="596"/>
        <end position="615"/>
    </location>
</feature>
<feature type="domain" description="Protein kinase" evidence="7">
    <location>
        <begin position="173"/>
        <end position="482"/>
    </location>
</feature>
<evidence type="ECO:0000256" key="1">
    <source>
        <dbReference type="ARBA" id="ARBA00022679"/>
    </source>
</evidence>
<keyword evidence="2 5" id="KW-0547">Nucleotide-binding</keyword>
<keyword evidence="8" id="KW-0723">Serine/threonine-protein kinase</keyword>
<dbReference type="InterPro" id="IPR011009">
    <property type="entry name" value="Kinase-like_dom_sf"/>
</dbReference>
<dbReference type="Proteomes" id="UP000237819">
    <property type="component" value="Unassembled WGS sequence"/>
</dbReference>
<dbReference type="AlphaFoldDB" id="A0A2S8GIP7"/>
<feature type="binding site" evidence="5">
    <location>
        <position position="202"/>
    </location>
    <ligand>
        <name>ATP</name>
        <dbReference type="ChEBI" id="CHEBI:30616"/>
    </ligand>
</feature>
<dbReference type="EMBL" id="PUHZ01000020">
    <property type="protein sequence ID" value="PQO44230.1"/>
    <property type="molecule type" value="Genomic_DNA"/>
</dbReference>
<dbReference type="PANTHER" id="PTHR43289">
    <property type="entry name" value="MITOGEN-ACTIVATED PROTEIN KINASE KINASE KINASE 20-RELATED"/>
    <property type="match status" value="1"/>
</dbReference>
<keyword evidence="6" id="KW-0472">Membrane</keyword>
<proteinExistence type="predicted"/>
<evidence type="ECO:0000256" key="4">
    <source>
        <dbReference type="ARBA" id="ARBA00022840"/>
    </source>
</evidence>
<keyword evidence="4 5" id="KW-0067">ATP-binding</keyword>
<comment type="caution">
    <text evidence="8">The sequence shown here is derived from an EMBL/GenBank/DDBJ whole genome shotgun (WGS) entry which is preliminary data.</text>
</comment>
<keyword evidence="1" id="KW-0808">Transferase</keyword>
<feature type="transmembrane region" description="Helical" evidence="6">
    <location>
        <begin position="627"/>
        <end position="648"/>
    </location>
</feature>
<keyword evidence="6" id="KW-1133">Transmembrane helix</keyword>